<dbReference type="PANTHER" id="PTHR12897">
    <property type="entry name" value="COLON CANCER-ASSOCIATED PROTEIN MIC1"/>
    <property type="match status" value="1"/>
</dbReference>
<reference evidence="3" key="1">
    <citation type="submission" date="2015-05" db="UniProtKB">
        <authorList>
            <consortium name="EnsemblMetazoa"/>
        </authorList>
    </citation>
    <scope>IDENTIFICATION</scope>
</reference>
<keyword evidence="4" id="KW-1185">Reference proteome</keyword>
<organism evidence="3 4">
    <name type="scientific">Rhodnius prolixus</name>
    <name type="common">Triatomid bug</name>
    <dbReference type="NCBI Taxonomy" id="13249"/>
    <lineage>
        <taxon>Eukaryota</taxon>
        <taxon>Metazoa</taxon>
        <taxon>Ecdysozoa</taxon>
        <taxon>Arthropoda</taxon>
        <taxon>Hexapoda</taxon>
        <taxon>Insecta</taxon>
        <taxon>Pterygota</taxon>
        <taxon>Neoptera</taxon>
        <taxon>Paraneoptera</taxon>
        <taxon>Hemiptera</taxon>
        <taxon>Heteroptera</taxon>
        <taxon>Panheteroptera</taxon>
        <taxon>Cimicomorpha</taxon>
        <taxon>Reduviidae</taxon>
        <taxon>Triatominae</taxon>
        <taxon>Rhodnius</taxon>
    </lineage>
</organism>
<dbReference type="Pfam" id="PF07035">
    <property type="entry name" value="RMC1_C"/>
    <property type="match status" value="1"/>
</dbReference>
<dbReference type="EnsemblMetazoa" id="RPRC011489-RA">
    <property type="protein sequence ID" value="RPRC011489-PA"/>
    <property type="gene ID" value="RPRC011489"/>
</dbReference>
<dbReference type="eggNOG" id="KOG2377">
    <property type="taxonomic scope" value="Eukaryota"/>
</dbReference>
<dbReference type="AlphaFoldDB" id="T1I5C0"/>
<dbReference type="InterPro" id="IPR040371">
    <property type="entry name" value="RMC1"/>
</dbReference>
<dbReference type="InterPro" id="IPR049040">
    <property type="entry name" value="RMC1_N"/>
</dbReference>
<dbReference type="Pfam" id="PF21029">
    <property type="entry name" value="RMC1_N"/>
    <property type="match status" value="1"/>
</dbReference>
<dbReference type="Proteomes" id="UP000015103">
    <property type="component" value="Unassembled WGS sequence"/>
</dbReference>
<dbReference type="GO" id="GO:0031902">
    <property type="term" value="C:late endosome membrane"/>
    <property type="evidence" value="ECO:0007669"/>
    <property type="project" value="TreeGrafter"/>
</dbReference>
<dbReference type="SUPFAM" id="SSF69322">
    <property type="entry name" value="Tricorn protease domain 2"/>
    <property type="match status" value="1"/>
</dbReference>
<dbReference type="GO" id="GO:0035658">
    <property type="term" value="C:Mon1-Ccz1 complex"/>
    <property type="evidence" value="ECO:0007669"/>
    <property type="project" value="InterPro"/>
</dbReference>
<evidence type="ECO:0000313" key="4">
    <source>
        <dbReference type="Proteomes" id="UP000015103"/>
    </source>
</evidence>
<accession>T1I5C0</accession>
<dbReference type="STRING" id="13249.T1I5C0"/>
<evidence type="ECO:0000259" key="2">
    <source>
        <dbReference type="Pfam" id="PF21029"/>
    </source>
</evidence>
<dbReference type="InterPro" id="IPR009755">
    <property type="entry name" value="RMC1_C"/>
</dbReference>
<dbReference type="PANTHER" id="PTHR12897:SF4">
    <property type="entry name" value="REGULATOR OF MON1-CCZ1 COMPLEX"/>
    <property type="match status" value="1"/>
</dbReference>
<proteinExistence type="predicted"/>
<dbReference type="VEuPathDB" id="VectorBase:RPRC011489"/>
<feature type="domain" description="Regulator of MON1-CCZ1 complex N-terminal" evidence="2">
    <location>
        <begin position="41"/>
        <end position="153"/>
    </location>
</feature>
<name>T1I5C0_RHOPR</name>
<dbReference type="FunCoup" id="T1I5C0">
    <property type="interactions" value="954"/>
</dbReference>
<feature type="domain" description="Mic1" evidence="1">
    <location>
        <begin position="396"/>
        <end position="633"/>
    </location>
</feature>
<sequence>MALNAEVLLCHGEEEESDYYLQFSKNKITFEGVSKSKLTNVFFDESNTQVFSIKSGDFTEVTVKSPNPSFCTMFKIEEKGRVISIKFSPDQNILALQRTLTAVEFLTFTDGNISKEFIETFKGCTLLGYIWTGKTEVVFVSDNGIKLCRVDVNSGTLHTVKNLSLTINWFTYYSPICLILLNVGLPHGNSMQLLQIKQNQILKLAKFDVDCDSGVNKLKKNAIAERDVALGVVYNQPRILLMNYQTVNTGVQTEVIVYTIIKLAAVKKTNVLRIHQNGRFALNLVDNLIFVHNQLMKSSLVFDITDVEFQGVVIYHLPVIEPKTIKPYDDDEHLNSSSSSTIQKYCELYSPNWIMFQPNIVMDVKAGCLWTLELILMGFYKYIEDKKELVKFLLLRSNSKFIIARTLSSLMDEGGGRLEELAEIFDQINLVYKNYLEQSLKSQIGLPASMSKPDDDPVVEFRTVIDQSFIYTYVFCKLAERVYNEANKKQLLSWTLLEYIRSLADLQIPAQHFLYELLINCLVLTDSYYQLHQLLQYHGVADSKPLACLLLSLENVYPAAPQLALDMLERLGTAKEEISEILLSKGEVLSSLRYAASHAGPHDRIIPSKYLEKARQTGDEKLYRSLLKHFDSKS</sequence>
<dbReference type="GO" id="GO:0010506">
    <property type="term" value="P:regulation of autophagy"/>
    <property type="evidence" value="ECO:0007669"/>
    <property type="project" value="InterPro"/>
</dbReference>
<dbReference type="HOGENOM" id="CLU_022842_0_1_1"/>
<dbReference type="GO" id="GO:0005765">
    <property type="term" value="C:lysosomal membrane"/>
    <property type="evidence" value="ECO:0007669"/>
    <property type="project" value="TreeGrafter"/>
</dbReference>
<dbReference type="EMBL" id="ACPB03001589">
    <property type="status" value="NOT_ANNOTATED_CDS"/>
    <property type="molecule type" value="Genomic_DNA"/>
</dbReference>
<evidence type="ECO:0000259" key="1">
    <source>
        <dbReference type="Pfam" id="PF07035"/>
    </source>
</evidence>
<dbReference type="OMA" id="VWVHNRE"/>
<protein>
    <submittedName>
        <fullName evidence="3">Mic1 domain-containing protein</fullName>
    </submittedName>
</protein>
<evidence type="ECO:0000313" key="3">
    <source>
        <dbReference type="EnsemblMetazoa" id="RPRC011489-PA"/>
    </source>
</evidence>
<dbReference type="InParanoid" id="T1I5C0"/>